<gene>
    <name evidence="1" type="primary">orf106</name>
</gene>
<keyword evidence="1" id="KW-0496">Mitochondrion</keyword>
<proteinExistence type="predicted"/>
<geneLocation type="mitochondrion" evidence="1"/>
<organism evidence="1">
    <name type="scientific">Juglanconis oblonga</name>
    <dbReference type="NCBI Taxonomy" id="1940568"/>
    <lineage>
        <taxon>Eukaryota</taxon>
        <taxon>Fungi</taxon>
        <taxon>Dikarya</taxon>
        <taxon>Ascomycota</taxon>
        <taxon>Pezizomycotina</taxon>
        <taxon>Sordariomycetes</taxon>
        <taxon>Sordariomycetidae</taxon>
        <taxon>Diaporthales</taxon>
        <taxon>Juglanconidaceae</taxon>
        <taxon>Juglanconis</taxon>
    </lineage>
</organism>
<evidence type="ECO:0000313" key="2">
    <source>
        <dbReference type="EMBL" id="ATI20386.1"/>
    </source>
</evidence>
<dbReference type="EMBL" id="KY575054">
    <property type="protein sequence ID" value="ATI20226.1"/>
    <property type="molecule type" value="Genomic_DNA"/>
</dbReference>
<accession>A0A291LI98</accession>
<dbReference type="EMBL" id="KY575056">
    <property type="protein sequence ID" value="ATI20386.1"/>
    <property type="molecule type" value="Genomic_DNA"/>
</dbReference>
<reference evidence="1" key="1">
    <citation type="submission" date="2017-02" db="EMBL/GenBank/DDBJ databases">
        <title>Fungal Comparative Genomics of Melanconis species and Ophiognomonia clavigignenti-juglandacearum at Different Phylogenetic Distances.</title>
        <authorList>
            <person name="Demers J.E."/>
            <person name="Castlebury L.A."/>
        </authorList>
    </citation>
    <scope>NUCLEOTIDE SEQUENCE</scope>
    <source>
        <strain evidence="1">AR4414</strain>
        <strain evidence="2">MAFF410216</strain>
    </source>
</reference>
<name>A0A291LI98_9PEZI</name>
<dbReference type="AlphaFoldDB" id="A0A291LI98"/>
<sequence>MCTPITNLKTHTDLFFSVIMLNEPSLSVIPLNHSKNLSDVFTPSVEALGIELRVVENNFIYDGRACFDPPSGRNPERGKLIGGRKLRIANPWDAARINWEQSSQLP</sequence>
<protein>
    <submittedName>
        <fullName evidence="1">Uncharacterized protein</fullName>
    </submittedName>
</protein>
<evidence type="ECO:0000313" key="1">
    <source>
        <dbReference type="EMBL" id="ATI20226.1"/>
    </source>
</evidence>